<keyword evidence="1 3" id="KW-0597">Phosphoprotein</keyword>
<dbReference type="InterPro" id="IPR051015">
    <property type="entry name" value="EvgA-like"/>
</dbReference>
<accession>A0ABU1F2P9</accession>
<dbReference type="Gene3D" id="1.10.10.10">
    <property type="entry name" value="Winged helix-like DNA-binding domain superfamily/Winged helix DNA-binding domain"/>
    <property type="match status" value="1"/>
</dbReference>
<dbReference type="EMBL" id="JAVKPH010000001">
    <property type="protein sequence ID" value="MDR5651142.1"/>
    <property type="molecule type" value="Genomic_DNA"/>
</dbReference>
<dbReference type="PROSITE" id="PS50110">
    <property type="entry name" value="RESPONSE_REGULATORY"/>
    <property type="match status" value="1"/>
</dbReference>
<comment type="caution">
    <text evidence="6">The sequence shown here is derived from an EMBL/GenBank/DDBJ whole genome shotgun (WGS) entry which is preliminary data.</text>
</comment>
<dbReference type="Pfam" id="PF00196">
    <property type="entry name" value="GerE"/>
    <property type="match status" value="1"/>
</dbReference>
<evidence type="ECO:0000259" key="4">
    <source>
        <dbReference type="PROSITE" id="PS50043"/>
    </source>
</evidence>
<feature type="domain" description="HTH luxR-type" evidence="4">
    <location>
        <begin position="136"/>
        <end position="201"/>
    </location>
</feature>
<evidence type="ECO:0000259" key="5">
    <source>
        <dbReference type="PROSITE" id="PS50110"/>
    </source>
</evidence>
<dbReference type="InterPro" id="IPR036388">
    <property type="entry name" value="WH-like_DNA-bd_sf"/>
</dbReference>
<gene>
    <name evidence="6" type="ORF">RGD00_00870</name>
</gene>
<dbReference type="PANTHER" id="PTHR45566">
    <property type="entry name" value="HTH-TYPE TRANSCRIPTIONAL REGULATOR YHJB-RELATED"/>
    <property type="match status" value="1"/>
</dbReference>
<dbReference type="Proteomes" id="UP001247754">
    <property type="component" value="Unassembled WGS sequence"/>
</dbReference>
<dbReference type="InterPro" id="IPR001789">
    <property type="entry name" value="Sig_transdc_resp-reg_receiver"/>
</dbReference>
<dbReference type="PANTHER" id="PTHR45566:SF1">
    <property type="entry name" value="HTH-TYPE TRANSCRIPTIONAL REGULATOR YHJB-RELATED"/>
    <property type="match status" value="1"/>
</dbReference>
<evidence type="ECO:0000313" key="7">
    <source>
        <dbReference type="Proteomes" id="UP001247754"/>
    </source>
</evidence>
<keyword evidence="2" id="KW-0238">DNA-binding</keyword>
<dbReference type="CDD" id="cd17535">
    <property type="entry name" value="REC_NarL-like"/>
    <property type="match status" value="1"/>
</dbReference>
<evidence type="ECO:0000256" key="3">
    <source>
        <dbReference type="PROSITE-ProRule" id="PRU00169"/>
    </source>
</evidence>
<proteinExistence type="predicted"/>
<evidence type="ECO:0000256" key="2">
    <source>
        <dbReference type="ARBA" id="ARBA00023125"/>
    </source>
</evidence>
<feature type="domain" description="Response regulatory" evidence="5">
    <location>
        <begin position="2"/>
        <end position="118"/>
    </location>
</feature>
<sequence length="203" mass="21593">MTVLIADDHQLVRDAVAHYLDAESGARVSVAESLAEALAAMRAAGGFDLVLLDVAMPGMAGLVSVEQAVAANPRGAVVLFSGSVRRGFVTDAVARGARGFIPKSLPARALVHALRLVAEGRVYLPVSFMAGETGDLPEPLRHLTPQEGRVLRRLCEGKTNKEIAREMDLSEVTIKTHMRTLCAKLGAKNRTHAAMIATPHLAN</sequence>
<dbReference type="SMART" id="SM00421">
    <property type="entry name" value="HTH_LUXR"/>
    <property type="match status" value="1"/>
</dbReference>
<dbReference type="InterPro" id="IPR016032">
    <property type="entry name" value="Sig_transdc_resp-reg_C-effctor"/>
</dbReference>
<dbReference type="SUPFAM" id="SSF52172">
    <property type="entry name" value="CheY-like"/>
    <property type="match status" value="1"/>
</dbReference>
<reference evidence="6 7" key="1">
    <citation type="submission" date="2023-09" db="EMBL/GenBank/DDBJ databases">
        <title>Xinfangfangia sedmenti sp. nov., isolated the sedment.</title>
        <authorList>
            <person name="Xu L."/>
        </authorList>
    </citation>
    <scope>NUCLEOTIDE SEQUENCE [LARGE SCALE GENOMIC DNA]</scope>
    <source>
        <strain evidence="6 7">LG-4</strain>
    </source>
</reference>
<dbReference type="InterPro" id="IPR000792">
    <property type="entry name" value="Tscrpt_reg_LuxR_C"/>
</dbReference>
<dbReference type="SUPFAM" id="SSF46894">
    <property type="entry name" value="C-terminal effector domain of the bipartite response regulators"/>
    <property type="match status" value="1"/>
</dbReference>
<dbReference type="SMART" id="SM00448">
    <property type="entry name" value="REC"/>
    <property type="match status" value="1"/>
</dbReference>
<dbReference type="PRINTS" id="PR00038">
    <property type="entry name" value="HTHLUXR"/>
</dbReference>
<dbReference type="Pfam" id="PF00072">
    <property type="entry name" value="Response_reg"/>
    <property type="match status" value="1"/>
</dbReference>
<feature type="modified residue" description="4-aspartylphosphate" evidence="3">
    <location>
        <position position="53"/>
    </location>
</feature>
<organism evidence="6 7">
    <name type="scientific">Ruixingdingia sedimenti</name>
    <dbReference type="NCBI Taxonomy" id="3073604"/>
    <lineage>
        <taxon>Bacteria</taxon>
        <taxon>Pseudomonadati</taxon>
        <taxon>Pseudomonadota</taxon>
        <taxon>Alphaproteobacteria</taxon>
        <taxon>Rhodobacterales</taxon>
        <taxon>Paracoccaceae</taxon>
        <taxon>Ruixingdingia</taxon>
    </lineage>
</organism>
<evidence type="ECO:0000256" key="1">
    <source>
        <dbReference type="ARBA" id="ARBA00022553"/>
    </source>
</evidence>
<dbReference type="InterPro" id="IPR058245">
    <property type="entry name" value="NreC/VraR/RcsB-like_REC"/>
</dbReference>
<protein>
    <submittedName>
        <fullName evidence="6">Response regulator transcription factor</fullName>
    </submittedName>
</protein>
<name>A0ABU1F2P9_9RHOB</name>
<dbReference type="CDD" id="cd06170">
    <property type="entry name" value="LuxR_C_like"/>
    <property type="match status" value="1"/>
</dbReference>
<dbReference type="PROSITE" id="PS50043">
    <property type="entry name" value="HTH_LUXR_2"/>
    <property type="match status" value="1"/>
</dbReference>
<dbReference type="Gene3D" id="3.40.50.2300">
    <property type="match status" value="1"/>
</dbReference>
<keyword evidence="7" id="KW-1185">Reference proteome</keyword>
<evidence type="ECO:0000313" key="6">
    <source>
        <dbReference type="EMBL" id="MDR5651142.1"/>
    </source>
</evidence>
<dbReference type="InterPro" id="IPR011006">
    <property type="entry name" value="CheY-like_superfamily"/>
</dbReference>